<accession>A0A8J2Z3Z5</accession>
<dbReference type="Proteomes" id="UP000636949">
    <property type="component" value="Unassembled WGS sequence"/>
</dbReference>
<name>A0A8J2Z3Z5_9GAMM</name>
<keyword evidence="3" id="KW-1185">Reference proteome</keyword>
<evidence type="ECO:0000259" key="1">
    <source>
        <dbReference type="Pfam" id="PF13084"/>
    </source>
</evidence>
<organism evidence="2 3">
    <name type="scientific">Cysteiniphilum litorale</name>
    <dbReference type="NCBI Taxonomy" id="2056700"/>
    <lineage>
        <taxon>Bacteria</taxon>
        <taxon>Pseudomonadati</taxon>
        <taxon>Pseudomonadota</taxon>
        <taxon>Gammaproteobacteria</taxon>
        <taxon>Thiotrichales</taxon>
        <taxon>Fastidiosibacteraceae</taxon>
        <taxon>Cysteiniphilum</taxon>
    </lineage>
</organism>
<dbReference type="Pfam" id="PF13084">
    <property type="entry name" value="DUF3943"/>
    <property type="match status" value="1"/>
</dbReference>
<dbReference type="InterPro" id="IPR025079">
    <property type="entry name" value="DUF3943"/>
</dbReference>
<feature type="domain" description="DUF3943" evidence="1">
    <location>
        <begin position="115"/>
        <end position="225"/>
    </location>
</feature>
<dbReference type="EMBL" id="BMJS01000011">
    <property type="protein sequence ID" value="GGF96734.1"/>
    <property type="molecule type" value="Genomic_DNA"/>
</dbReference>
<comment type="caution">
    <text evidence="2">The sequence shown here is derived from an EMBL/GenBank/DDBJ whole genome shotgun (WGS) entry which is preliminary data.</text>
</comment>
<reference evidence="2" key="2">
    <citation type="submission" date="2020-09" db="EMBL/GenBank/DDBJ databases">
        <authorList>
            <person name="Sun Q."/>
            <person name="Zhou Y."/>
        </authorList>
    </citation>
    <scope>NUCLEOTIDE SEQUENCE</scope>
    <source>
        <strain evidence="2">CGMCC 1.15758</strain>
    </source>
</reference>
<evidence type="ECO:0000313" key="2">
    <source>
        <dbReference type="EMBL" id="GGF96734.1"/>
    </source>
</evidence>
<sequence length="274" mass="30911">MQYIQIVFVFLITFFSTHLYANNLNKLPSDLNIATSVFAPNVVAVAAPPTDHKYMTENDIPDWGGLMDRSLSLLGLSVVAVGAIALMPQSISNWEIDDNAISNLPKKWWDNVSSGPVWDNDKWYINYIGHPYAGAIYYMAARDSGFGEFESFLYSAFISTFFWEYGVEAFAEVPSIQDLIVTPVGGWLLGEYAFIPLYRYIEQNNGELIGSQTLGSIVKFVINPMFDLSHLFGFDTKSYLKLETARFNKSNNTISSLDKTHDDRYIKATFSLSF</sequence>
<reference evidence="2" key="1">
    <citation type="journal article" date="2014" name="Int. J. Syst. Evol. Microbiol.">
        <title>Complete genome sequence of Corynebacterium casei LMG S-19264T (=DSM 44701T), isolated from a smear-ripened cheese.</title>
        <authorList>
            <consortium name="US DOE Joint Genome Institute (JGI-PGF)"/>
            <person name="Walter F."/>
            <person name="Albersmeier A."/>
            <person name="Kalinowski J."/>
            <person name="Ruckert C."/>
        </authorList>
    </citation>
    <scope>NUCLEOTIDE SEQUENCE</scope>
    <source>
        <strain evidence="2">CGMCC 1.15758</strain>
    </source>
</reference>
<dbReference type="OrthoDB" id="9152616at2"/>
<proteinExistence type="predicted"/>
<dbReference type="RefSeq" id="WP_117002433.1">
    <property type="nucleotide sequence ID" value="NZ_BMJS01000011.1"/>
</dbReference>
<dbReference type="AlphaFoldDB" id="A0A8J2Z3Z5"/>
<protein>
    <recommendedName>
        <fullName evidence="1">DUF3943 domain-containing protein</fullName>
    </recommendedName>
</protein>
<gene>
    <name evidence="2" type="ORF">GCM10010995_12480</name>
</gene>
<evidence type="ECO:0000313" key="3">
    <source>
        <dbReference type="Proteomes" id="UP000636949"/>
    </source>
</evidence>